<proteinExistence type="predicted"/>
<dbReference type="EMBL" id="LAZR01062393">
    <property type="protein sequence ID" value="KKK61610.1"/>
    <property type="molecule type" value="Genomic_DNA"/>
</dbReference>
<protein>
    <submittedName>
        <fullName evidence="1">Uncharacterized protein</fullName>
    </submittedName>
</protein>
<gene>
    <name evidence="1" type="ORF">LCGC14_3012610</name>
</gene>
<reference evidence="1" key="1">
    <citation type="journal article" date="2015" name="Nature">
        <title>Complex archaea that bridge the gap between prokaryotes and eukaryotes.</title>
        <authorList>
            <person name="Spang A."/>
            <person name="Saw J.H."/>
            <person name="Jorgensen S.L."/>
            <person name="Zaremba-Niedzwiedzka K."/>
            <person name="Martijn J."/>
            <person name="Lind A.E."/>
            <person name="van Eijk R."/>
            <person name="Schleper C."/>
            <person name="Guy L."/>
            <person name="Ettema T.J."/>
        </authorList>
    </citation>
    <scope>NUCLEOTIDE SEQUENCE</scope>
</reference>
<organism evidence="1">
    <name type="scientific">marine sediment metagenome</name>
    <dbReference type="NCBI Taxonomy" id="412755"/>
    <lineage>
        <taxon>unclassified sequences</taxon>
        <taxon>metagenomes</taxon>
        <taxon>ecological metagenomes</taxon>
    </lineage>
</organism>
<name>A0A0F8XKI9_9ZZZZ</name>
<comment type="caution">
    <text evidence="1">The sequence shown here is derived from an EMBL/GenBank/DDBJ whole genome shotgun (WGS) entry which is preliminary data.</text>
</comment>
<accession>A0A0F8XKI9</accession>
<sequence>MANDYIPRGDDEFNAWQANFVNYVNANLADLGLALPDLISILSAQGAWTPSLTAHVAAQANAQSACATKDGNRTALEALIRALVRRLQASPDVSDAEREALGITVPDSVATAAAIPTTRPICQVDTSQRLQHTISFTDESTPTRKAKPAGVMGAEIWVKIGPAPPVDPGELTFLAVDTRTPYTRDFDGTDGGKQAHYMLRWVNTRGETGPWSETATATIGA</sequence>
<dbReference type="AlphaFoldDB" id="A0A0F8XKI9"/>
<evidence type="ECO:0000313" key="1">
    <source>
        <dbReference type="EMBL" id="KKK61610.1"/>
    </source>
</evidence>